<feature type="domain" description="DUF397" evidence="1">
    <location>
        <begin position="13"/>
        <end position="72"/>
    </location>
</feature>
<keyword evidence="3" id="KW-1185">Reference proteome</keyword>
<comment type="caution">
    <text evidence="2">The sequence shown here is derived from an EMBL/GenBank/DDBJ whole genome shotgun (WGS) entry which is preliminary data.</text>
</comment>
<sequence>MAPTATPRSVFTDWFRSTRSNNGNQCVEVRFDGDAVLIRDSKYRRDPAHRPADEPIITVTAREWSAFLDALRTAHRSPGALTASTAADGHTTLRHGTTVLRYTPPEWDAFLLGVHDGEFDRTALTV</sequence>
<dbReference type="InterPro" id="IPR007278">
    <property type="entry name" value="DUF397"/>
</dbReference>
<evidence type="ECO:0000313" key="3">
    <source>
        <dbReference type="Proteomes" id="UP000321424"/>
    </source>
</evidence>
<organism evidence="2 3">
    <name type="scientific">Nocardia ninae NBRC 108245</name>
    <dbReference type="NCBI Taxonomy" id="1210091"/>
    <lineage>
        <taxon>Bacteria</taxon>
        <taxon>Bacillati</taxon>
        <taxon>Actinomycetota</taxon>
        <taxon>Actinomycetes</taxon>
        <taxon>Mycobacteriales</taxon>
        <taxon>Nocardiaceae</taxon>
        <taxon>Nocardia</taxon>
    </lineage>
</organism>
<gene>
    <name evidence="2" type="ORF">NN4_70840</name>
</gene>
<dbReference type="Proteomes" id="UP000321424">
    <property type="component" value="Unassembled WGS sequence"/>
</dbReference>
<dbReference type="RefSeq" id="WP_147140249.1">
    <property type="nucleotide sequence ID" value="NZ_BJXA01000072.1"/>
</dbReference>
<dbReference type="EMBL" id="BJXA01000072">
    <property type="protein sequence ID" value="GEM42565.1"/>
    <property type="molecule type" value="Genomic_DNA"/>
</dbReference>
<dbReference type="AlphaFoldDB" id="A0A511MPM2"/>
<evidence type="ECO:0000259" key="1">
    <source>
        <dbReference type="Pfam" id="PF04149"/>
    </source>
</evidence>
<name>A0A511MPM2_9NOCA</name>
<accession>A0A511MPM2</accession>
<reference evidence="2 3" key="1">
    <citation type="submission" date="2019-07" db="EMBL/GenBank/DDBJ databases">
        <title>Whole genome shotgun sequence of Nocardia ninae NBRC 108245.</title>
        <authorList>
            <person name="Hosoyama A."/>
            <person name="Uohara A."/>
            <person name="Ohji S."/>
            <person name="Ichikawa N."/>
        </authorList>
    </citation>
    <scope>NUCLEOTIDE SEQUENCE [LARGE SCALE GENOMIC DNA]</scope>
    <source>
        <strain evidence="2 3">NBRC 108245</strain>
    </source>
</reference>
<evidence type="ECO:0000313" key="2">
    <source>
        <dbReference type="EMBL" id="GEM42565.1"/>
    </source>
</evidence>
<dbReference type="OrthoDB" id="3636733at2"/>
<dbReference type="Pfam" id="PF04149">
    <property type="entry name" value="DUF397"/>
    <property type="match status" value="1"/>
</dbReference>
<protein>
    <recommendedName>
        <fullName evidence="1">DUF397 domain-containing protein</fullName>
    </recommendedName>
</protein>
<proteinExistence type="predicted"/>